<keyword evidence="3" id="KW-1185">Reference proteome</keyword>
<name>A0AAV9RNY6_9TELE</name>
<feature type="region of interest" description="Disordered" evidence="1">
    <location>
        <begin position="1"/>
        <end position="102"/>
    </location>
</feature>
<evidence type="ECO:0000313" key="2">
    <source>
        <dbReference type="EMBL" id="KAK5610584.1"/>
    </source>
</evidence>
<protein>
    <submittedName>
        <fullName evidence="2">Uncharacterized protein</fullName>
    </submittedName>
</protein>
<evidence type="ECO:0000313" key="3">
    <source>
        <dbReference type="Proteomes" id="UP001311232"/>
    </source>
</evidence>
<dbReference type="Proteomes" id="UP001311232">
    <property type="component" value="Unassembled WGS sequence"/>
</dbReference>
<feature type="compositionally biased region" description="Polar residues" evidence="1">
    <location>
        <begin position="65"/>
        <end position="75"/>
    </location>
</feature>
<evidence type="ECO:0000256" key="1">
    <source>
        <dbReference type="SAM" id="MobiDB-lite"/>
    </source>
</evidence>
<comment type="caution">
    <text evidence="2">The sequence shown here is derived from an EMBL/GenBank/DDBJ whole genome shotgun (WGS) entry which is preliminary data.</text>
</comment>
<dbReference type="EMBL" id="JAHHUM010001554">
    <property type="protein sequence ID" value="KAK5610584.1"/>
    <property type="molecule type" value="Genomic_DNA"/>
</dbReference>
<proteinExistence type="predicted"/>
<sequence length="142" mass="15789">MSLQAPLAAIYPRADAAMDPETRDLRTHHSPSRGPTEPRGPGPGKQLPEVSRHTPKHQASDTENYKYTSRGNRTQEVVPVHPGVETADHPSTSPARPSIVCRDMPRKTQPSCICISERENPQLIYIAFLFVYALAFVMRSSQ</sequence>
<reference evidence="2 3" key="1">
    <citation type="submission" date="2021-06" db="EMBL/GenBank/DDBJ databases">
        <authorList>
            <person name="Palmer J.M."/>
        </authorList>
    </citation>
    <scope>NUCLEOTIDE SEQUENCE [LARGE SCALE GENOMIC DNA]</scope>
    <source>
        <strain evidence="2 3">MEX-2019</strain>
        <tissue evidence="2">Muscle</tissue>
    </source>
</reference>
<organism evidence="2 3">
    <name type="scientific">Crenichthys baileyi</name>
    <name type="common">White River springfish</name>
    <dbReference type="NCBI Taxonomy" id="28760"/>
    <lineage>
        <taxon>Eukaryota</taxon>
        <taxon>Metazoa</taxon>
        <taxon>Chordata</taxon>
        <taxon>Craniata</taxon>
        <taxon>Vertebrata</taxon>
        <taxon>Euteleostomi</taxon>
        <taxon>Actinopterygii</taxon>
        <taxon>Neopterygii</taxon>
        <taxon>Teleostei</taxon>
        <taxon>Neoteleostei</taxon>
        <taxon>Acanthomorphata</taxon>
        <taxon>Ovalentaria</taxon>
        <taxon>Atherinomorphae</taxon>
        <taxon>Cyprinodontiformes</taxon>
        <taxon>Goodeidae</taxon>
        <taxon>Crenichthys</taxon>
    </lineage>
</organism>
<gene>
    <name evidence="2" type="ORF">CRENBAI_002934</name>
</gene>
<accession>A0AAV9RNY6</accession>
<dbReference type="AlphaFoldDB" id="A0AAV9RNY6"/>